<dbReference type="PANTHER" id="PTHR47637">
    <property type="entry name" value="CHAPERONE SURA"/>
    <property type="match status" value="1"/>
</dbReference>
<feature type="compositionally biased region" description="Polar residues" evidence="2">
    <location>
        <begin position="115"/>
        <end position="126"/>
    </location>
</feature>
<dbReference type="Pfam" id="PF13616">
    <property type="entry name" value="Rotamase_3"/>
    <property type="match status" value="1"/>
</dbReference>
<name>A0A378BBK1_KLEPN</name>
<dbReference type="PROSITE" id="PS01096">
    <property type="entry name" value="PPIC_PPIASE_1"/>
    <property type="match status" value="1"/>
</dbReference>
<feature type="domain" description="PpiC" evidence="3">
    <location>
        <begin position="52"/>
        <end position="126"/>
    </location>
</feature>
<organism evidence="4 5">
    <name type="scientific">Klebsiella pneumoniae</name>
    <dbReference type="NCBI Taxonomy" id="573"/>
    <lineage>
        <taxon>Bacteria</taxon>
        <taxon>Pseudomonadati</taxon>
        <taxon>Pseudomonadota</taxon>
        <taxon>Gammaproteobacteria</taxon>
        <taxon>Enterobacterales</taxon>
        <taxon>Enterobacteriaceae</taxon>
        <taxon>Klebsiella/Raoultella group</taxon>
        <taxon>Klebsiella</taxon>
        <taxon>Klebsiella pneumoniae complex</taxon>
    </lineage>
</organism>
<dbReference type="AlphaFoldDB" id="A0A378BBK1"/>
<evidence type="ECO:0000256" key="1">
    <source>
        <dbReference type="PROSITE-ProRule" id="PRU00278"/>
    </source>
</evidence>
<accession>A0A378BBK1</accession>
<feature type="domain" description="PpiC" evidence="3">
    <location>
        <begin position="1"/>
        <end position="42"/>
    </location>
</feature>
<gene>
    <name evidence="4" type="primary">surA_2</name>
    <name evidence="4" type="ORF">NCTC5053_04257</name>
</gene>
<dbReference type="SUPFAM" id="SSF54534">
    <property type="entry name" value="FKBP-like"/>
    <property type="match status" value="2"/>
</dbReference>
<proteinExistence type="predicted"/>
<dbReference type="EMBL" id="UGMN01000004">
    <property type="protein sequence ID" value="STV35158.1"/>
    <property type="molecule type" value="Genomic_DNA"/>
</dbReference>
<evidence type="ECO:0000256" key="2">
    <source>
        <dbReference type="SAM" id="MobiDB-lite"/>
    </source>
</evidence>
<reference evidence="4 5" key="1">
    <citation type="submission" date="2018-06" db="EMBL/GenBank/DDBJ databases">
        <authorList>
            <consortium name="Pathogen Informatics"/>
            <person name="Doyle S."/>
        </authorList>
    </citation>
    <scope>NUCLEOTIDE SEQUENCE [LARGE SCALE GENOMIC DNA]</scope>
    <source>
        <strain evidence="4 5">NCTC5053</strain>
    </source>
</reference>
<evidence type="ECO:0000313" key="5">
    <source>
        <dbReference type="Proteomes" id="UP000254387"/>
    </source>
</evidence>
<evidence type="ECO:0000259" key="3">
    <source>
        <dbReference type="PROSITE" id="PS50198"/>
    </source>
</evidence>
<dbReference type="InterPro" id="IPR000297">
    <property type="entry name" value="PPIase_PpiC"/>
</dbReference>
<dbReference type="InterPro" id="IPR023058">
    <property type="entry name" value="PPIase_PpiC_CS"/>
</dbReference>
<evidence type="ECO:0000313" key="4">
    <source>
        <dbReference type="EMBL" id="STV35158.1"/>
    </source>
</evidence>
<sequence>MGWGRIQELPGIFAQALSTAKKGDIVGPIRSGVGFHILKVNDLRGGTQNISVTEVHARHILLKPSPIMNDAQAQAKLEQIAAEIKSGKITFAQAAKTYSEDPGSANQGGDLGWATPTSLTRRSAMR</sequence>
<dbReference type="PROSITE" id="PS50198">
    <property type="entry name" value="PPIC_PPIASE_2"/>
    <property type="match status" value="2"/>
</dbReference>
<protein>
    <submittedName>
        <fullName evidence="4">Survival protein SurA (Peptidyl-prolyl cis-trans isomerase SurA)</fullName>
        <ecNumber evidence="4">5.2.1.8</ecNumber>
    </submittedName>
</protein>
<keyword evidence="1" id="KW-0697">Rotamase</keyword>
<dbReference type="EC" id="5.2.1.8" evidence="4"/>
<dbReference type="Gene3D" id="3.10.50.40">
    <property type="match status" value="2"/>
</dbReference>
<dbReference type="Proteomes" id="UP000254387">
    <property type="component" value="Unassembled WGS sequence"/>
</dbReference>
<feature type="region of interest" description="Disordered" evidence="2">
    <location>
        <begin position="97"/>
        <end position="126"/>
    </location>
</feature>
<dbReference type="PANTHER" id="PTHR47637:SF1">
    <property type="entry name" value="CHAPERONE SURA"/>
    <property type="match status" value="1"/>
</dbReference>
<keyword evidence="1 4" id="KW-0413">Isomerase</keyword>
<dbReference type="InterPro" id="IPR050280">
    <property type="entry name" value="OMP_Chaperone_SurA"/>
</dbReference>
<dbReference type="Pfam" id="PF00639">
    <property type="entry name" value="Rotamase"/>
    <property type="match status" value="1"/>
</dbReference>
<dbReference type="GO" id="GO:0003755">
    <property type="term" value="F:peptidyl-prolyl cis-trans isomerase activity"/>
    <property type="evidence" value="ECO:0007669"/>
    <property type="project" value="UniProtKB-KW"/>
</dbReference>
<dbReference type="InterPro" id="IPR046357">
    <property type="entry name" value="PPIase_dom_sf"/>
</dbReference>